<evidence type="ECO:0000313" key="4">
    <source>
        <dbReference type="EMBL" id="CRY64584.1"/>
    </source>
</evidence>
<dbReference type="PANTHER" id="PTHR30510:SF2">
    <property type="entry name" value="UPF0229 PROTEIN YEAH"/>
    <property type="match status" value="1"/>
</dbReference>
<feature type="compositionally biased region" description="Gly residues" evidence="2">
    <location>
        <begin position="120"/>
        <end position="132"/>
    </location>
</feature>
<name>A0A0T9NHZ2_9GAMM</name>
<gene>
    <name evidence="3" type="ORF">ERS008529_00251</name>
    <name evidence="4" type="ORF">ERS137968_00828</name>
</gene>
<dbReference type="Proteomes" id="UP000044625">
    <property type="component" value="Unassembled WGS sequence"/>
</dbReference>
<comment type="similarity">
    <text evidence="1">Belongs to the UPF0229 family.</text>
</comment>
<reference evidence="6" key="3">
    <citation type="submission" date="2015-03" db="EMBL/GenBank/DDBJ databases">
        <authorList>
            <consortium name="Pathogen Informatics"/>
        </authorList>
    </citation>
    <scope>NUCLEOTIDE SEQUENCE [LARGE SCALE GENOMIC DNA]</scope>
    <source>
        <strain evidence="6">A125KOH2</strain>
    </source>
</reference>
<dbReference type="STRING" id="1288385.ERS137968_00828"/>
<evidence type="ECO:0000313" key="5">
    <source>
        <dbReference type="Proteomes" id="UP000044625"/>
    </source>
</evidence>
<dbReference type="Proteomes" id="UP000045840">
    <property type="component" value="Unassembled WGS sequence"/>
</dbReference>
<reference evidence="3" key="1">
    <citation type="submission" date="2015-03" db="EMBL/GenBank/DDBJ databases">
        <authorList>
            <person name="Murphy D."/>
        </authorList>
    </citation>
    <scope>NUCLEOTIDE SEQUENCE [LARGE SCALE GENOMIC DNA]</scope>
    <source>
        <strain evidence="3">A125KOH2</strain>
    </source>
</reference>
<dbReference type="EMBL" id="CQAZ01000002">
    <property type="protein sequence ID" value="CNH07422.1"/>
    <property type="molecule type" value="Genomic_DNA"/>
</dbReference>
<keyword evidence="5" id="KW-1185">Reference proteome</keyword>
<protein>
    <recommendedName>
        <fullName evidence="1">UPF0229 protein ERS008529_00251</fullName>
    </recommendedName>
</protein>
<feature type="region of interest" description="Disordered" evidence="2">
    <location>
        <begin position="110"/>
        <end position="134"/>
    </location>
</feature>
<dbReference type="HAMAP" id="MF_01232">
    <property type="entry name" value="UPF0229"/>
    <property type="match status" value="1"/>
</dbReference>
<dbReference type="NCBIfam" id="NF003707">
    <property type="entry name" value="PRK05325.1-2"/>
    <property type="match status" value="1"/>
</dbReference>
<accession>A0A0T9NHZ2</accession>
<dbReference type="NCBIfam" id="NF003708">
    <property type="entry name" value="PRK05325.1-3"/>
    <property type="match status" value="1"/>
</dbReference>
<reference evidence="4 5" key="2">
    <citation type="submission" date="2015-03" db="EMBL/GenBank/DDBJ databases">
        <authorList>
            <consortium name="Pathogen Informatics"/>
            <person name="Murphy D."/>
        </authorList>
    </citation>
    <scope>NUCLEOTIDE SEQUENCE [LARGE SCALE GENOMIC DNA]</scope>
    <source>
        <strain evidence="5">type strain: CIP110230</strain>
        <strain evidence="4">Type strain: CIP110230</strain>
    </source>
</reference>
<sequence length="449" mass="51777">MTGVSEGSQHSNNVKDEGIEAKSFGGVMGYFIDRRLNGKNKSMVNRQRFLRRYKSQIKQSISDAINKRSVTDIESGESVSIPIDDINEPMFHQGRGGIRHRVHPGNDHFVTNDRIDRPQGGSGSGQGNAGQDGEGEDEFVFQISKDEYLDLLFEDLALPNLKKNQYKQLTEFKTHRAGYTSNGVPANISVVRSLQNSLARRTAMTASKRRELRELEETLQVLENSEPAQLLEEERIRKAIAELKQKIARVPFIDTFDLRYKNYERRPEPSSQAVMFCLMDVSGSMDQATKDMAKRFYILLYLFLSRTYKNVDVVYIRHHTQAKEVDEQEFFYSQETGGTIVSSALKLMDEVVQERYNPAQWNIYAAQASDGDNWADDSPLCHELLAKKILPTVRYYSYIEITRRAHQTLWREYEDLQAKFDNFAMQHIRDPEDIYPVFRALFHKQTVDN</sequence>
<dbReference type="Pfam" id="PF04285">
    <property type="entry name" value="DUF444"/>
    <property type="match status" value="1"/>
</dbReference>
<organism evidence="3 6">
    <name type="scientific">Yersinia pekkanenii</name>
    <dbReference type="NCBI Taxonomy" id="1288385"/>
    <lineage>
        <taxon>Bacteria</taxon>
        <taxon>Pseudomonadati</taxon>
        <taxon>Pseudomonadota</taxon>
        <taxon>Gammaproteobacteria</taxon>
        <taxon>Enterobacterales</taxon>
        <taxon>Yersiniaceae</taxon>
        <taxon>Yersinia</taxon>
    </lineage>
</organism>
<evidence type="ECO:0000313" key="3">
    <source>
        <dbReference type="EMBL" id="CNH07422.1"/>
    </source>
</evidence>
<dbReference type="InterPro" id="IPR006698">
    <property type="entry name" value="UPF0229"/>
</dbReference>
<proteinExistence type="inferred from homology"/>
<dbReference type="PANTHER" id="PTHR30510">
    <property type="entry name" value="UPF0229 PROTEIN YEAH"/>
    <property type="match status" value="1"/>
</dbReference>
<dbReference type="AlphaFoldDB" id="A0A0T9NHZ2"/>
<dbReference type="EMBL" id="CWJL01000003">
    <property type="protein sequence ID" value="CRY64584.1"/>
    <property type="molecule type" value="Genomic_DNA"/>
</dbReference>
<evidence type="ECO:0000313" key="6">
    <source>
        <dbReference type="Proteomes" id="UP000045840"/>
    </source>
</evidence>
<evidence type="ECO:0000256" key="1">
    <source>
        <dbReference type="HAMAP-Rule" id="MF_01232"/>
    </source>
</evidence>
<evidence type="ECO:0000256" key="2">
    <source>
        <dbReference type="SAM" id="MobiDB-lite"/>
    </source>
</evidence>